<evidence type="ECO:0000313" key="1">
    <source>
        <dbReference type="EMBL" id="AEE15486.1"/>
    </source>
</evidence>
<accession>F4LK97</accession>
<dbReference type="EMBL" id="CP002696">
    <property type="protein sequence ID" value="AEE15486.1"/>
    <property type="molecule type" value="Genomic_DNA"/>
</dbReference>
<organism evidence="1 2">
    <name type="scientific">Treponema brennaborense (strain DSM 12168 / CIP 105900 / DD5/3)</name>
    <dbReference type="NCBI Taxonomy" id="906968"/>
    <lineage>
        <taxon>Bacteria</taxon>
        <taxon>Pseudomonadati</taxon>
        <taxon>Spirochaetota</taxon>
        <taxon>Spirochaetia</taxon>
        <taxon>Spirochaetales</taxon>
        <taxon>Treponemataceae</taxon>
        <taxon>Treponema</taxon>
    </lineage>
</organism>
<dbReference type="RefSeq" id="WP_013757206.1">
    <property type="nucleotide sequence ID" value="NC_015500.1"/>
</dbReference>
<name>F4LK97_TREBD</name>
<dbReference type="HOGENOM" id="CLU_324890_0_0_12"/>
<dbReference type="KEGG" id="tbe:Trebr_0027"/>
<gene>
    <name evidence="1" type="ordered locus">Trebr_0027</name>
</gene>
<dbReference type="InterPro" id="IPR011050">
    <property type="entry name" value="Pectin_lyase_fold/virulence"/>
</dbReference>
<sequence length="888" mass="91083">MKNSTSVAKKIFFALAMSLFSSCDMWNVPIKEYFEEYTNTAAVVDYAYGKSYSTDSGGMLSVPSEDDCTVTFSLRNPQLYKLTPGVSFADSVVYVDGGTGWNESDCSISLLPDLTTIRLVMKKEFLVLNDCGKDLNPVVSLYEPQSGRSFETYSLTLRCNTPPSSPKNTLVVVDSVEADEHYNQYLLCFNMPGTEDMSSGIQRDIKTVTISNGSGNVKSFDVVNTNGAISFASGLDISANKPANLASFISSMGGSFAASGDTASAQSVYYYTGDPVSTDNIVYTVTVSDGNLSTSAQISSKAVQLGDVSIKSYASDSVLSDSAVYAQDGGGDVMTVSVTVPAVSGSGGSGSDTSDATAFYTITRWNDADGGYEPYVSGSGKGTAVAALASGKYRLEAYAQKATFVDSNVKTVSDIVVTANRVYVNADIPGSREYGTAAEPLATLQDAVSMIKKYTPADAISTINMLSDVTYPSGAAAVEVSLSDFSGGIELTVQGVDENGTAKNRTIDAAASAGNKRRVMNVAGASGGGLPSIGVALKNLTLTGGDWDGDGGGICVSGGTCTITDGVIKANRAGSGGGVIIDGGGTFTMAGDACKITGNSADNWCGGVRIKTGTFTMSAGEISGNETSDSAQCAAVTMDNEAGACTFNFTGGTIKENTANGSKIAPGIRRSNCSGGSFNMSGTACVAGGNYIYVGTTASDKITVNDNFTGSAAITYGSGNDSAGAEILNFDSTATWAMCNRFSLTALSAESAADGISRLYMIAPGGTTGKIAKAGVAGTITLDGIEYKLGIRQDPASTAKAGTTTITMTLTASGGAEVPNPSSATLTLYQNGASLGAITGCTATATDGLPSIKLPDWLPAGSYQVYVEATIRSKTYSGSCGLQISSSD</sequence>
<dbReference type="eggNOG" id="COG1262">
    <property type="taxonomic scope" value="Bacteria"/>
</dbReference>
<dbReference type="OrthoDB" id="361348at2"/>
<dbReference type="STRING" id="906968.Trebr_0027"/>
<dbReference type="Proteomes" id="UP000006546">
    <property type="component" value="Chromosome"/>
</dbReference>
<proteinExistence type="predicted"/>
<reference evidence="2" key="1">
    <citation type="submission" date="2011-04" db="EMBL/GenBank/DDBJ databases">
        <title>The complete genome of Treponema brennaborense DSM 12168.</title>
        <authorList>
            <person name="Lucas S."/>
            <person name="Han J."/>
            <person name="Lapidus A."/>
            <person name="Bruce D."/>
            <person name="Goodwin L."/>
            <person name="Pitluck S."/>
            <person name="Peters L."/>
            <person name="Kyrpides N."/>
            <person name="Mavromatis K."/>
            <person name="Ivanova N."/>
            <person name="Mikhailova N."/>
            <person name="Pagani I."/>
            <person name="Teshima H."/>
            <person name="Detter J.C."/>
            <person name="Tapia R."/>
            <person name="Han C."/>
            <person name="Land M."/>
            <person name="Hauser L."/>
            <person name="Markowitz V."/>
            <person name="Cheng J.-F."/>
            <person name="Hugenholtz P."/>
            <person name="Woyke T."/>
            <person name="Wu D."/>
            <person name="Gronow S."/>
            <person name="Wellnitz S."/>
            <person name="Brambilla E."/>
            <person name="Klenk H.-P."/>
            <person name="Eisen J.A."/>
        </authorList>
    </citation>
    <scope>NUCLEOTIDE SEQUENCE [LARGE SCALE GENOMIC DNA]</scope>
    <source>
        <strain evidence="2">DSM 12168 / CIP 105900 / DD5/3</strain>
    </source>
</reference>
<keyword evidence="2" id="KW-1185">Reference proteome</keyword>
<evidence type="ECO:0000313" key="2">
    <source>
        <dbReference type="Proteomes" id="UP000006546"/>
    </source>
</evidence>
<dbReference type="PROSITE" id="PS51257">
    <property type="entry name" value="PROKAR_LIPOPROTEIN"/>
    <property type="match status" value="1"/>
</dbReference>
<evidence type="ECO:0008006" key="3">
    <source>
        <dbReference type="Google" id="ProtNLM"/>
    </source>
</evidence>
<dbReference type="AlphaFoldDB" id="F4LK97"/>
<protein>
    <recommendedName>
        <fullName evidence="3">Polymorphic outer membrane protein</fullName>
    </recommendedName>
</protein>
<dbReference type="SUPFAM" id="SSF51126">
    <property type="entry name" value="Pectin lyase-like"/>
    <property type="match status" value="1"/>
</dbReference>